<dbReference type="RefSeq" id="WP_017790551.1">
    <property type="nucleotide sequence ID" value="NZ_CABMOC010000012.1"/>
</dbReference>
<dbReference type="EMBL" id="PDGH01000065">
    <property type="protein sequence ID" value="POB48711.1"/>
    <property type="molecule type" value="Genomic_DNA"/>
</dbReference>
<name>A0A1W6M406_VIBVL</name>
<dbReference type="AlphaFoldDB" id="A0A1W6M406"/>
<dbReference type="Proteomes" id="UP000237466">
    <property type="component" value="Unassembled WGS sequence"/>
</dbReference>
<gene>
    <name evidence="1" type="ORF">CRN52_07715</name>
</gene>
<protein>
    <submittedName>
        <fullName evidence="1">Uncharacterized protein</fullName>
    </submittedName>
</protein>
<dbReference type="KEGG" id="vvl:VV93_v1c16230"/>
<evidence type="ECO:0000313" key="2">
    <source>
        <dbReference type="Proteomes" id="UP000237466"/>
    </source>
</evidence>
<accession>A0A1W6M406</accession>
<comment type="caution">
    <text evidence="1">The sequence shown here is derived from an EMBL/GenBank/DDBJ whole genome shotgun (WGS) entry which is preliminary data.</text>
</comment>
<proteinExistence type="predicted"/>
<organism evidence="1 2">
    <name type="scientific">Vibrio vulnificus</name>
    <dbReference type="NCBI Taxonomy" id="672"/>
    <lineage>
        <taxon>Bacteria</taxon>
        <taxon>Pseudomonadati</taxon>
        <taxon>Pseudomonadota</taxon>
        <taxon>Gammaproteobacteria</taxon>
        <taxon>Vibrionales</taxon>
        <taxon>Vibrionaceae</taxon>
        <taxon>Vibrio</taxon>
    </lineage>
</organism>
<reference evidence="1 2" key="1">
    <citation type="journal article" date="2018" name="Front. Microbiol.">
        <title>Phylogeny of Vibrio vulnificus from the Analysis of the Core-Genome: Implications for Intra-Species Taxonomy.</title>
        <authorList>
            <person name="Roig F.J."/>
            <person name="Gonzalez-Candelas F."/>
            <person name="Sanjuan E."/>
            <person name="Fouz B."/>
            <person name="Feil E.J."/>
            <person name="Llorens C."/>
            <person name="Baker-Austin C."/>
            <person name="Oliver J.D."/>
            <person name="Danin-Poleg Y."/>
            <person name="Gibas C.J."/>
            <person name="Kashi Y."/>
            <person name="Gulig P.A."/>
            <person name="Morrison S.S."/>
            <person name="Amaro C."/>
        </authorList>
    </citation>
    <scope>NUCLEOTIDE SEQUENCE [LARGE SCALE GENOMIC DNA]</scope>
    <source>
        <strain evidence="1 2">CECT4608</strain>
    </source>
</reference>
<evidence type="ECO:0000313" key="1">
    <source>
        <dbReference type="EMBL" id="POB48711.1"/>
    </source>
</evidence>
<sequence length="207" mass="23275">MDTAFNEKTPKSAFILKVVVLIFCVVVIGQTSAIYLPAMNGKLPNLSSLLGIVACYIALFSTGAMLIKRSKVWFGLLGIIVGAVVFFGASFLASYVTAKDRAIDRSVVERNKTLPMMLDEYTQLDKISVNHESKGYNLHLSLIEHSKLDIDVEVLNEFFDVDIKPTTCSNEQLRMLFELGYSINYLYLDKNQERINDYNIRPEDCGI</sequence>
<dbReference type="Gene3D" id="3.30.300.250">
    <property type="match status" value="1"/>
</dbReference>